<sequence>MGRHRDSAGHAGRCGPGATGENPPGLTAASFFFGQSITDACLPWEDTETLLAMLAEAAQVRLSKHSS</sequence>
<gene>
    <name evidence="2" type="ORF">E4186_08435</name>
</gene>
<evidence type="ECO:0000313" key="2">
    <source>
        <dbReference type="EMBL" id="QJT30211.1"/>
    </source>
</evidence>
<name>A0AAE7DQ08_AERME</name>
<accession>A0AAE7DQ08</accession>
<evidence type="ECO:0000313" key="3">
    <source>
        <dbReference type="Proteomes" id="UP000502006"/>
    </source>
</evidence>
<organism evidence="2 3">
    <name type="scientific">Aeromonas media</name>
    <dbReference type="NCBI Taxonomy" id="651"/>
    <lineage>
        <taxon>Bacteria</taxon>
        <taxon>Pseudomonadati</taxon>
        <taxon>Pseudomonadota</taxon>
        <taxon>Gammaproteobacteria</taxon>
        <taxon>Aeromonadales</taxon>
        <taxon>Aeromonadaceae</taxon>
        <taxon>Aeromonas</taxon>
    </lineage>
</organism>
<reference evidence="2 3" key="1">
    <citation type="submission" date="2019-03" db="EMBL/GenBank/DDBJ databases">
        <title>Novel transposon Tn6433 accelerates the dissemination of tet(E) in Aeromonas from aerobic biofilm under oxytetracycline stress.</title>
        <authorList>
            <person name="Shi Y."/>
            <person name="Tian Z."/>
            <person name="Zhang Y."/>
            <person name="Zhang H."/>
            <person name="Yang M."/>
        </authorList>
    </citation>
    <scope>NUCLEOTIDE SEQUENCE [LARGE SCALE GENOMIC DNA]</scope>
    <source>
        <strain evidence="2 3">T5-8</strain>
    </source>
</reference>
<evidence type="ECO:0000256" key="1">
    <source>
        <dbReference type="SAM" id="MobiDB-lite"/>
    </source>
</evidence>
<dbReference type="Proteomes" id="UP000502006">
    <property type="component" value="Chromosome"/>
</dbReference>
<proteinExistence type="predicted"/>
<feature type="region of interest" description="Disordered" evidence="1">
    <location>
        <begin position="1"/>
        <end position="26"/>
    </location>
</feature>
<dbReference type="EMBL" id="CP038444">
    <property type="protein sequence ID" value="QJT30211.1"/>
    <property type="molecule type" value="Genomic_DNA"/>
</dbReference>
<dbReference type="InterPro" id="IPR013785">
    <property type="entry name" value="Aldolase_TIM"/>
</dbReference>
<dbReference type="AlphaFoldDB" id="A0AAE7DQ08"/>
<protein>
    <recommendedName>
        <fullName evidence="4">3-deoxy-7-phosphoheptulonate synthase</fullName>
    </recommendedName>
</protein>
<evidence type="ECO:0008006" key="4">
    <source>
        <dbReference type="Google" id="ProtNLM"/>
    </source>
</evidence>
<dbReference type="SUPFAM" id="SSF51569">
    <property type="entry name" value="Aldolase"/>
    <property type="match status" value="1"/>
</dbReference>
<dbReference type="Gene3D" id="3.20.20.70">
    <property type="entry name" value="Aldolase class I"/>
    <property type="match status" value="1"/>
</dbReference>